<organism evidence="1 2">
    <name type="scientific">Eleusine coracana subsp. coracana</name>
    <dbReference type="NCBI Taxonomy" id="191504"/>
    <lineage>
        <taxon>Eukaryota</taxon>
        <taxon>Viridiplantae</taxon>
        <taxon>Streptophyta</taxon>
        <taxon>Embryophyta</taxon>
        <taxon>Tracheophyta</taxon>
        <taxon>Spermatophyta</taxon>
        <taxon>Magnoliopsida</taxon>
        <taxon>Liliopsida</taxon>
        <taxon>Poales</taxon>
        <taxon>Poaceae</taxon>
        <taxon>PACMAD clade</taxon>
        <taxon>Chloridoideae</taxon>
        <taxon>Cynodonteae</taxon>
        <taxon>Eleusininae</taxon>
        <taxon>Eleusine</taxon>
    </lineage>
</organism>
<accession>A0AAV5BY35</accession>
<keyword evidence="2" id="KW-1185">Reference proteome</keyword>
<dbReference type="Proteomes" id="UP001054889">
    <property type="component" value="Unassembled WGS sequence"/>
</dbReference>
<protein>
    <submittedName>
        <fullName evidence="1">Uncharacterized protein</fullName>
    </submittedName>
</protein>
<reference evidence="1" key="1">
    <citation type="journal article" date="2018" name="DNA Res.">
        <title>Multiple hybrid de novo genome assembly of finger millet, an orphan allotetraploid crop.</title>
        <authorList>
            <person name="Hatakeyama M."/>
            <person name="Aluri S."/>
            <person name="Balachadran M.T."/>
            <person name="Sivarajan S.R."/>
            <person name="Patrignani A."/>
            <person name="Gruter S."/>
            <person name="Poveda L."/>
            <person name="Shimizu-Inatsugi R."/>
            <person name="Baeten J."/>
            <person name="Francoijs K.J."/>
            <person name="Nataraja K.N."/>
            <person name="Reddy Y.A.N."/>
            <person name="Phadnis S."/>
            <person name="Ravikumar R.L."/>
            <person name="Schlapbach R."/>
            <person name="Sreeman S.M."/>
            <person name="Shimizu K.K."/>
        </authorList>
    </citation>
    <scope>NUCLEOTIDE SEQUENCE</scope>
</reference>
<proteinExistence type="predicted"/>
<dbReference type="AlphaFoldDB" id="A0AAV5BY35"/>
<comment type="caution">
    <text evidence="1">The sequence shown here is derived from an EMBL/GenBank/DDBJ whole genome shotgun (WGS) entry which is preliminary data.</text>
</comment>
<name>A0AAV5BY35_ELECO</name>
<dbReference type="EMBL" id="BQKI01000003">
    <property type="protein sequence ID" value="GJM91304.1"/>
    <property type="molecule type" value="Genomic_DNA"/>
</dbReference>
<evidence type="ECO:0000313" key="2">
    <source>
        <dbReference type="Proteomes" id="UP001054889"/>
    </source>
</evidence>
<evidence type="ECO:0000313" key="1">
    <source>
        <dbReference type="EMBL" id="GJM91304.1"/>
    </source>
</evidence>
<reference evidence="1" key="2">
    <citation type="submission" date="2021-12" db="EMBL/GenBank/DDBJ databases">
        <title>Resequencing data analysis of finger millet.</title>
        <authorList>
            <person name="Hatakeyama M."/>
            <person name="Aluri S."/>
            <person name="Balachadran M.T."/>
            <person name="Sivarajan S.R."/>
            <person name="Poveda L."/>
            <person name="Shimizu-Inatsugi R."/>
            <person name="Schlapbach R."/>
            <person name="Sreeman S.M."/>
            <person name="Shimizu K.K."/>
        </authorList>
    </citation>
    <scope>NUCLEOTIDE SEQUENCE</scope>
</reference>
<sequence>MTVQYVNDMYEKELLLRSLKLEKGSIFYQLRPKEEYHILLADFKMEGSNESGGGRKKGKASNRAPNKELVKKSNWAGLGECVEDLSVKVMPKSEISHLIDLLKARTVSFVDLGRAPAIWSFWTKIQFLREVYWCYDKNGPRITYLKGRPALGLLSCINKMEVNKSREKGKEIQDNSLYDSLFFLRVYLVAHQDDAIKGYKGSIDINDKRSIGRLLIKEKPEYMVIIVREVRLKNWIKETPFMCRHNEYMMEFYQKKP</sequence>
<gene>
    <name evidence="1" type="primary">ga07666</name>
    <name evidence="1" type="ORF">PR202_ga07666</name>
</gene>